<dbReference type="Gene3D" id="1.20.5.340">
    <property type="match status" value="1"/>
</dbReference>
<dbReference type="EMBL" id="QPJY01000008">
    <property type="protein sequence ID" value="RCX28029.1"/>
    <property type="molecule type" value="Genomic_DNA"/>
</dbReference>
<keyword evidence="1" id="KW-1133">Transmembrane helix</keyword>
<dbReference type="RefSeq" id="WP_114280451.1">
    <property type="nucleotide sequence ID" value="NZ_QPJY01000008.1"/>
</dbReference>
<dbReference type="Proteomes" id="UP000252707">
    <property type="component" value="Unassembled WGS sequence"/>
</dbReference>
<protein>
    <submittedName>
        <fullName evidence="2">Uncharacterized protein DUF1640</fullName>
    </submittedName>
</protein>
<dbReference type="AlphaFoldDB" id="A0A369C2B0"/>
<keyword evidence="1" id="KW-0812">Transmembrane</keyword>
<dbReference type="OrthoDB" id="5786664at2"/>
<evidence type="ECO:0000256" key="1">
    <source>
        <dbReference type="SAM" id="Phobius"/>
    </source>
</evidence>
<comment type="caution">
    <text evidence="2">The sequence shown here is derived from an EMBL/GenBank/DDBJ whole genome shotgun (WGS) entry which is preliminary data.</text>
</comment>
<sequence>MSVMHAFDTLAFAKKLKNAGYTEAQAEALAEAQGEVFREMLESTLATKDDVRDMATKTDIEDLKAATKADIARLEAATKADIAALDHKIDLVANRLTIRLGGMLVVAVGALAAMRFFG</sequence>
<gene>
    <name evidence="2" type="ORF">DFQ59_10857</name>
</gene>
<evidence type="ECO:0000313" key="2">
    <source>
        <dbReference type="EMBL" id="RCX28029.1"/>
    </source>
</evidence>
<evidence type="ECO:0000313" key="3">
    <source>
        <dbReference type="Proteomes" id="UP000252707"/>
    </source>
</evidence>
<feature type="transmembrane region" description="Helical" evidence="1">
    <location>
        <begin position="96"/>
        <end position="117"/>
    </location>
</feature>
<keyword evidence="1" id="KW-0472">Membrane</keyword>
<name>A0A369C2B0_9GAMM</name>
<reference evidence="2 3" key="1">
    <citation type="submission" date="2018-07" db="EMBL/GenBank/DDBJ databases">
        <title>Genomic Encyclopedia of Type Strains, Phase IV (KMG-IV): sequencing the most valuable type-strain genomes for metagenomic binning, comparative biology and taxonomic classification.</title>
        <authorList>
            <person name="Goeker M."/>
        </authorList>
    </citation>
    <scope>NUCLEOTIDE SEQUENCE [LARGE SCALE GENOMIC DNA]</scope>
    <source>
        <strain evidence="2 3">DSM 26407</strain>
    </source>
</reference>
<keyword evidence="3" id="KW-1185">Reference proteome</keyword>
<accession>A0A369C2B0</accession>
<organism evidence="2 3">
    <name type="scientific">Thioalbus denitrificans</name>
    <dbReference type="NCBI Taxonomy" id="547122"/>
    <lineage>
        <taxon>Bacteria</taxon>
        <taxon>Pseudomonadati</taxon>
        <taxon>Pseudomonadota</taxon>
        <taxon>Gammaproteobacteria</taxon>
        <taxon>Chromatiales</taxon>
        <taxon>Ectothiorhodospiraceae</taxon>
        <taxon>Thioalbus</taxon>
    </lineage>
</organism>
<proteinExistence type="predicted"/>